<name>A0A9D1J8G9_9FIRM</name>
<dbReference type="Proteomes" id="UP000823913">
    <property type="component" value="Unassembled WGS sequence"/>
</dbReference>
<dbReference type="PANTHER" id="PTHR46558">
    <property type="entry name" value="TRACRIPTIONAL REGULATORY PROTEIN-RELATED-RELATED"/>
    <property type="match status" value="1"/>
</dbReference>
<dbReference type="Gene3D" id="1.10.260.40">
    <property type="entry name" value="lambda repressor-like DNA-binding domains"/>
    <property type="match status" value="1"/>
</dbReference>
<dbReference type="EMBL" id="DVHK01000037">
    <property type="protein sequence ID" value="HIR66694.1"/>
    <property type="molecule type" value="Genomic_DNA"/>
</dbReference>
<gene>
    <name evidence="3" type="ORF">IAB94_01455</name>
</gene>
<dbReference type="SUPFAM" id="SSF47413">
    <property type="entry name" value="lambda repressor-like DNA-binding domains"/>
    <property type="match status" value="1"/>
</dbReference>
<evidence type="ECO:0000313" key="4">
    <source>
        <dbReference type="Proteomes" id="UP000823913"/>
    </source>
</evidence>
<dbReference type="CDD" id="cd00093">
    <property type="entry name" value="HTH_XRE"/>
    <property type="match status" value="1"/>
</dbReference>
<reference evidence="3" key="1">
    <citation type="submission" date="2020-10" db="EMBL/GenBank/DDBJ databases">
        <authorList>
            <person name="Gilroy R."/>
        </authorList>
    </citation>
    <scope>NUCLEOTIDE SEQUENCE</scope>
    <source>
        <strain evidence="3">ChiW16-3235</strain>
    </source>
</reference>
<dbReference type="Pfam" id="PF01381">
    <property type="entry name" value="HTH_3"/>
    <property type="match status" value="1"/>
</dbReference>
<dbReference type="GO" id="GO:0003677">
    <property type="term" value="F:DNA binding"/>
    <property type="evidence" value="ECO:0007669"/>
    <property type="project" value="UniProtKB-KW"/>
</dbReference>
<organism evidence="3 4">
    <name type="scientific">Candidatus Coproplasma avicola</name>
    <dbReference type="NCBI Taxonomy" id="2840744"/>
    <lineage>
        <taxon>Bacteria</taxon>
        <taxon>Bacillati</taxon>
        <taxon>Bacillota</taxon>
        <taxon>Clostridia</taxon>
        <taxon>Eubacteriales</taxon>
        <taxon>Candidatus Coproplasma</taxon>
    </lineage>
</organism>
<proteinExistence type="predicted"/>
<reference evidence="3" key="2">
    <citation type="journal article" date="2021" name="PeerJ">
        <title>Extensive microbial diversity within the chicken gut microbiome revealed by metagenomics and culture.</title>
        <authorList>
            <person name="Gilroy R."/>
            <person name="Ravi A."/>
            <person name="Getino M."/>
            <person name="Pursley I."/>
            <person name="Horton D.L."/>
            <person name="Alikhan N.F."/>
            <person name="Baker D."/>
            <person name="Gharbi K."/>
            <person name="Hall N."/>
            <person name="Watson M."/>
            <person name="Adriaenssens E.M."/>
            <person name="Foster-Nyarko E."/>
            <person name="Jarju S."/>
            <person name="Secka A."/>
            <person name="Antonio M."/>
            <person name="Oren A."/>
            <person name="Chaudhuri R.R."/>
            <person name="La Ragione R."/>
            <person name="Hildebrand F."/>
            <person name="Pallen M.J."/>
        </authorList>
    </citation>
    <scope>NUCLEOTIDE SEQUENCE</scope>
    <source>
        <strain evidence="3">ChiW16-3235</strain>
    </source>
</reference>
<evidence type="ECO:0000256" key="1">
    <source>
        <dbReference type="ARBA" id="ARBA00023125"/>
    </source>
</evidence>
<protein>
    <submittedName>
        <fullName evidence="3">Helix-turn-helix transcriptional regulator</fullName>
    </submittedName>
</protein>
<dbReference type="SMART" id="SM00530">
    <property type="entry name" value="HTH_XRE"/>
    <property type="match status" value="1"/>
</dbReference>
<feature type="domain" description="HTH cro/C1-type" evidence="2">
    <location>
        <begin position="8"/>
        <end position="62"/>
    </location>
</feature>
<dbReference type="PROSITE" id="PS50943">
    <property type="entry name" value="HTH_CROC1"/>
    <property type="match status" value="1"/>
</dbReference>
<keyword evidence="1" id="KW-0238">DNA-binding</keyword>
<evidence type="ECO:0000259" key="2">
    <source>
        <dbReference type="PROSITE" id="PS50943"/>
    </source>
</evidence>
<dbReference type="InterPro" id="IPR001387">
    <property type="entry name" value="Cro/C1-type_HTH"/>
</dbReference>
<comment type="caution">
    <text evidence="3">The sequence shown here is derived from an EMBL/GenBank/DDBJ whole genome shotgun (WGS) entry which is preliminary data.</text>
</comment>
<dbReference type="AlphaFoldDB" id="A0A9D1J8G9"/>
<accession>A0A9D1J8G9</accession>
<sequence>MNRFAERLRELRLDSGMSRKQLAEACRTFERNISYWELGQRECNFDMLIKLANALNTTTDYLLGRTDY</sequence>
<dbReference type="InterPro" id="IPR010982">
    <property type="entry name" value="Lambda_DNA-bd_dom_sf"/>
</dbReference>
<dbReference type="PANTHER" id="PTHR46558:SF13">
    <property type="entry name" value="HTH-TYPE TRANSCRIPTIONAL REGULATOR IMMR"/>
    <property type="match status" value="1"/>
</dbReference>
<evidence type="ECO:0000313" key="3">
    <source>
        <dbReference type="EMBL" id="HIR66694.1"/>
    </source>
</evidence>